<dbReference type="PANTHER" id="PTHR24296">
    <property type="entry name" value="CYTOCHROME P450"/>
    <property type="match status" value="1"/>
</dbReference>
<evidence type="ECO:0000313" key="9">
    <source>
        <dbReference type="EMBL" id="KAK1608613.1"/>
    </source>
</evidence>
<evidence type="ECO:0000256" key="4">
    <source>
        <dbReference type="ARBA" id="ARBA00022989"/>
    </source>
</evidence>
<dbReference type="InterPro" id="IPR001128">
    <property type="entry name" value="Cyt_P450"/>
</dbReference>
<dbReference type="GO" id="GO:0005506">
    <property type="term" value="F:iron ion binding"/>
    <property type="evidence" value="ECO:0007669"/>
    <property type="project" value="InterPro"/>
</dbReference>
<dbReference type="InterPro" id="IPR017972">
    <property type="entry name" value="Cyt_P450_CS"/>
</dbReference>
<evidence type="ECO:0000256" key="5">
    <source>
        <dbReference type="ARBA" id="ARBA00023002"/>
    </source>
</evidence>
<keyword evidence="4" id="KW-0472">Membrane</keyword>
<dbReference type="GO" id="GO:0006629">
    <property type="term" value="P:lipid metabolic process"/>
    <property type="evidence" value="ECO:0007669"/>
    <property type="project" value="UniProtKB-ARBA"/>
</dbReference>
<keyword evidence="2" id="KW-0812">Transmembrane</keyword>
<dbReference type="Gene3D" id="1.10.630.10">
    <property type="entry name" value="Cytochrome P450"/>
    <property type="match status" value="1"/>
</dbReference>
<evidence type="ECO:0000256" key="8">
    <source>
        <dbReference type="RuleBase" id="RU000461"/>
    </source>
</evidence>
<dbReference type="InterPro" id="IPR002401">
    <property type="entry name" value="Cyt_P450_E_grp-I"/>
</dbReference>
<dbReference type="PROSITE" id="PS00086">
    <property type="entry name" value="CYTOCHROME_P450"/>
    <property type="match status" value="1"/>
</dbReference>
<dbReference type="InterPro" id="IPR036396">
    <property type="entry name" value="Cyt_P450_sf"/>
</dbReference>
<keyword evidence="6 7" id="KW-0408">Iron</keyword>
<name>A0AAD8VL64_LOLMU</name>
<organism evidence="9 10">
    <name type="scientific">Lolium multiflorum</name>
    <name type="common">Italian ryegrass</name>
    <name type="synonym">Lolium perenne subsp. multiflorum</name>
    <dbReference type="NCBI Taxonomy" id="4521"/>
    <lineage>
        <taxon>Eukaryota</taxon>
        <taxon>Viridiplantae</taxon>
        <taxon>Streptophyta</taxon>
        <taxon>Embryophyta</taxon>
        <taxon>Tracheophyta</taxon>
        <taxon>Spermatophyta</taxon>
        <taxon>Magnoliopsida</taxon>
        <taxon>Liliopsida</taxon>
        <taxon>Poales</taxon>
        <taxon>Poaceae</taxon>
        <taxon>BOP clade</taxon>
        <taxon>Pooideae</taxon>
        <taxon>Poodae</taxon>
        <taxon>Poeae</taxon>
        <taxon>Poeae Chloroplast Group 2 (Poeae type)</taxon>
        <taxon>Loliodinae</taxon>
        <taxon>Loliinae</taxon>
        <taxon>Lolium</taxon>
    </lineage>
</organism>
<dbReference type="PRINTS" id="PR00463">
    <property type="entry name" value="EP450I"/>
</dbReference>
<dbReference type="Pfam" id="PF00067">
    <property type="entry name" value="p450"/>
    <property type="match status" value="1"/>
</dbReference>
<dbReference type="GO" id="GO:0004497">
    <property type="term" value="F:monooxygenase activity"/>
    <property type="evidence" value="ECO:0007669"/>
    <property type="project" value="UniProtKB-KW"/>
</dbReference>
<evidence type="ECO:0000256" key="2">
    <source>
        <dbReference type="ARBA" id="ARBA00022692"/>
    </source>
</evidence>
<evidence type="ECO:0000256" key="1">
    <source>
        <dbReference type="ARBA" id="ARBA00010617"/>
    </source>
</evidence>
<dbReference type="AlphaFoldDB" id="A0AAD8VL64"/>
<comment type="cofactor">
    <cofactor evidence="7">
        <name>heme</name>
        <dbReference type="ChEBI" id="CHEBI:30413"/>
    </cofactor>
</comment>
<keyword evidence="7 8" id="KW-0349">Heme</keyword>
<keyword evidence="4" id="KW-1133">Transmembrane helix</keyword>
<evidence type="ECO:0000256" key="7">
    <source>
        <dbReference type="PIRSR" id="PIRSR602401-1"/>
    </source>
</evidence>
<keyword evidence="10" id="KW-1185">Reference proteome</keyword>
<protein>
    <submittedName>
        <fullName evidence="9">Uncharacterized protein</fullName>
    </submittedName>
</protein>
<dbReference type="CDD" id="cd11064">
    <property type="entry name" value="CYP86A"/>
    <property type="match status" value="1"/>
</dbReference>
<evidence type="ECO:0000256" key="3">
    <source>
        <dbReference type="ARBA" id="ARBA00022723"/>
    </source>
</evidence>
<proteinExistence type="inferred from homology"/>
<comment type="caution">
    <text evidence="9">The sequence shown here is derived from an EMBL/GenBank/DDBJ whole genome shotgun (WGS) entry which is preliminary data.</text>
</comment>
<evidence type="ECO:0000313" key="10">
    <source>
        <dbReference type="Proteomes" id="UP001231189"/>
    </source>
</evidence>
<sequence length="520" mass="57765">MPTLLTTMSTSFSQELLISTLVLSLLVPLYFYLKSSRSKSPAVLPTNWPIVGVLPSLLANLHNLHDYLTAVLAGSGHNFRANGPPGTGMRFFVTCDPDNVRHIFTTNYANFPKGAEFAMIFDIMGGSFFTVDGEPCRRQRAKIQSVLTNPRLLARMTACCRDKVENGLLPVFTRMASTGTPFDVQDLITRFVFDLTATPVFGVDPGLLSSDMPPMNRAVAMDTVMEVALFRHTVPASCWKAMRRLNIGPERKLAAAHTVLRGFITEMMERRKKNEGVGNEEAPSSVDILSSYIDDPDYQDDELLRATLINYMIAGRDTIGTTLPWVFYNLAQNPRVVSIIRSELSPIAAPKAEAATCAGDIVVFEPEETKSLVYLKAALYESLRLYPPGPIERKTVVADDVMPSGHEVHAGDTLFISLHSMGRMEGVWGKDCLEYNPDRWLSDDGQKLRYVPSHKFLAFNSGPRMCLGKDIALMQMKTVVAAVVWNFDVEVVQGQSIEPKLSCILQMKNGLTIKLKKREM</sequence>
<dbReference type="PRINTS" id="PR00385">
    <property type="entry name" value="P450"/>
</dbReference>
<dbReference type="SUPFAM" id="SSF48264">
    <property type="entry name" value="Cytochrome P450"/>
    <property type="match status" value="1"/>
</dbReference>
<comment type="similarity">
    <text evidence="1 8">Belongs to the cytochrome P450 family.</text>
</comment>
<keyword evidence="5 8" id="KW-0560">Oxidoreductase</keyword>
<dbReference type="GO" id="GO:0016705">
    <property type="term" value="F:oxidoreductase activity, acting on paired donors, with incorporation or reduction of molecular oxygen"/>
    <property type="evidence" value="ECO:0007669"/>
    <property type="project" value="InterPro"/>
</dbReference>
<evidence type="ECO:0000256" key="6">
    <source>
        <dbReference type="ARBA" id="ARBA00023004"/>
    </source>
</evidence>
<keyword evidence="3 7" id="KW-0479">Metal-binding</keyword>
<dbReference type="Proteomes" id="UP001231189">
    <property type="component" value="Unassembled WGS sequence"/>
</dbReference>
<dbReference type="EMBL" id="JAUUTY010000007">
    <property type="protein sequence ID" value="KAK1608613.1"/>
    <property type="molecule type" value="Genomic_DNA"/>
</dbReference>
<keyword evidence="8" id="KW-0503">Monooxygenase</keyword>
<accession>A0AAD8VL64</accession>
<gene>
    <name evidence="9" type="ORF">QYE76_032286</name>
</gene>
<feature type="binding site" description="axial binding residue" evidence="7">
    <location>
        <position position="466"/>
    </location>
    <ligand>
        <name>heme</name>
        <dbReference type="ChEBI" id="CHEBI:30413"/>
    </ligand>
    <ligandPart>
        <name>Fe</name>
        <dbReference type="ChEBI" id="CHEBI:18248"/>
    </ligandPart>
</feature>
<dbReference type="GO" id="GO:0020037">
    <property type="term" value="F:heme binding"/>
    <property type="evidence" value="ECO:0007669"/>
    <property type="project" value="InterPro"/>
</dbReference>
<reference evidence="9" key="1">
    <citation type="submission" date="2023-07" db="EMBL/GenBank/DDBJ databases">
        <title>A chromosome-level genome assembly of Lolium multiflorum.</title>
        <authorList>
            <person name="Chen Y."/>
            <person name="Copetti D."/>
            <person name="Kolliker R."/>
            <person name="Studer B."/>
        </authorList>
    </citation>
    <scope>NUCLEOTIDE SEQUENCE</scope>
    <source>
        <strain evidence="9">02402/16</strain>
        <tissue evidence="9">Leaf</tissue>
    </source>
</reference>